<dbReference type="GO" id="GO:0003887">
    <property type="term" value="F:DNA-directed DNA polymerase activity"/>
    <property type="evidence" value="ECO:0007669"/>
    <property type="project" value="UniProtKB-EC"/>
</dbReference>
<dbReference type="GO" id="GO:0003677">
    <property type="term" value="F:DNA binding"/>
    <property type="evidence" value="ECO:0007669"/>
    <property type="project" value="InterPro"/>
</dbReference>
<keyword evidence="7" id="KW-1185">Reference proteome</keyword>
<feature type="compositionally biased region" description="Basic residues" evidence="4">
    <location>
        <begin position="154"/>
        <end position="171"/>
    </location>
</feature>
<dbReference type="EMBL" id="WLVL01000023">
    <property type="protein sequence ID" value="MTB71704.1"/>
    <property type="molecule type" value="Genomic_DNA"/>
</dbReference>
<feature type="compositionally biased region" description="Low complexity" evidence="4">
    <location>
        <begin position="76"/>
        <end position="99"/>
    </location>
</feature>
<keyword evidence="2" id="KW-0235">DNA replication</keyword>
<dbReference type="GO" id="GO:0006302">
    <property type="term" value="P:double-strand break repair"/>
    <property type="evidence" value="ECO:0007669"/>
    <property type="project" value="TreeGrafter"/>
</dbReference>
<evidence type="ECO:0000313" key="7">
    <source>
        <dbReference type="Proteomes" id="UP000431092"/>
    </source>
</evidence>
<evidence type="ECO:0000256" key="4">
    <source>
        <dbReference type="SAM" id="MobiDB-lite"/>
    </source>
</evidence>
<dbReference type="Gene3D" id="1.10.150.20">
    <property type="entry name" value="5' to 3' exonuclease, C-terminal subdomain"/>
    <property type="match status" value="1"/>
</dbReference>
<dbReference type="PANTHER" id="PTHR10133">
    <property type="entry name" value="DNA POLYMERASE I"/>
    <property type="match status" value="1"/>
</dbReference>
<feature type="domain" description="DNA-directed DNA polymerase family A palm" evidence="5">
    <location>
        <begin position="534"/>
        <end position="714"/>
    </location>
</feature>
<sequence>MPTGSPSCLWRCWCAGGPRSRKERGGAHWVGERHTRHLPVRHLRAARDRQRARRGPCRADAERAPGPAPGARRRPALPARAGPGRPWVRAGRGVPVSRPRPGPGRGGGGPAVCRCAALRRGHPGPRGDPARGRGRCPAGAGAAAAGRPAPASRPGRHRLPAAAGRHGRHAGARAAPARRGLTVPGGLPGALGLAVAEGRGVVVAPSGAVVVAPCTLGELVPRLRQLEQEQRPRWVWWQAGRDARPVVEAGVHLARCWDVAEVHRVLAGGLAADPGTVWAHLRGLDPAGVPQVAEPDLFALVSPAAQLDPETLTTADGHLRADAVQGSWITTPARLAAWARAALTAAEQQRAALAGAPRVPDSGGSPRDARRLLATALSESAAALLCVELEVHGLPIDRAAATALITAAAGPRPRDEAQASAIRAERDRAVLVHVPGRERTDLRNPLQVKEMLASVGVNVDNTRKWTLAAHRGSHPVVEALLTWRKAERVATTYGWHWLESHVGEDDRLRGAWTACDGGAGRMTAANGLHNLPAELRPAVAAHPGHVLVRADLGQIEPRVLAAVARDPAFADASQAADLYSPVAAELGVDRPVAKVAVLAAMYGQTSGSAGKALKRLDRAYPTAMAYLHRAYDAGVRGDAVVTWGGRRVPMWQGPLSEAQRAARGRFARNAVVQGAAAELFKAWAATVRAGGHPLGARIVLCLHDELLVHVREAHAEETVALVHRSLDEAAARWTGTHRVRFVADVSVVRRWSEAKA</sequence>
<proteinExistence type="predicted"/>
<dbReference type="Pfam" id="PF00476">
    <property type="entry name" value="DNA_pol_A"/>
    <property type="match status" value="1"/>
</dbReference>
<evidence type="ECO:0000256" key="1">
    <source>
        <dbReference type="ARBA" id="ARBA00012417"/>
    </source>
</evidence>
<dbReference type="Proteomes" id="UP000431092">
    <property type="component" value="Unassembled WGS sequence"/>
</dbReference>
<dbReference type="EC" id="2.7.7.7" evidence="1"/>
<dbReference type="InterPro" id="IPR043502">
    <property type="entry name" value="DNA/RNA_pol_sf"/>
</dbReference>
<evidence type="ECO:0000259" key="5">
    <source>
        <dbReference type="SMART" id="SM00482"/>
    </source>
</evidence>
<accession>A0A6I3I677</accession>
<dbReference type="AlphaFoldDB" id="A0A6I3I677"/>
<evidence type="ECO:0000256" key="2">
    <source>
        <dbReference type="ARBA" id="ARBA00022705"/>
    </source>
</evidence>
<dbReference type="InterPro" id="IPR001098">
    <property type="entry name" value="DNA-dir_DNA_pol_A_palm_dom"/>
</dbReference>
<dbReference type="GO" id="GO:0006261">
    <property type="term" value="P:DNA-templated DNA replication"/>
    <property type="evidence" value="ECO:0007669"/>
    <property type="project" value="InterPro"/>
</dbReference>
<dbReference type="InterPro" id="IPR002298">
    <property type="entry name" value="DNA_polymerase_A"/>
</dbReference>
<dbReference type="Gene3D" id="3.30.70.370">
    <property type="match status" value="1"/>
</dbReference>
<evidence type="ECO:0000313" key="6">
    <source>
        <dbReference type="EMBL" id="MTB71704.1"/>
    </source>
</evidence>
<feature type="compositionally biased region" description="Low complexity" evidence="4">
    <location>
        <begin position="135"/>
        <end position="153"/>
    </location>
</feature>
<protein>
    <recommendedName>
        <fullName evidence="1">DNA-directed DNA polymerase</fullName>
        <ecNumber evidence="1">2.7.7.7</ecNumber>
    </recommendedName>
</protein>
<organism evidence="6 7">
    <name type="scientific">Arsenicicoccus cauae</name>
    <dbReference type="NCBI Taxonomy" id="2663847"/>
    <lineage>
        <taxon>Bacteria</taxon>
        <taxon>Bacillati</taxon>
        <taxon>Actinomycetota</taxon>
        <taxon>Actinomycetes</taxon>
        <taxon>Micrococcales</taxon>
        <taxon>Intrasporangiaceae</taxon>
        <taxon>Arsenicicoccus</taxon>
    </lineage>
</organism>
<dbReference type="PANTHER" id="PTHR10133:SF27">
    <property type="entry name" value="DNA POLYMERASE NU"/>
    <property type="match status" value="1"/>
</dbReference>
<comment type="catalytic activity">
    <reaction evidence="3">
        <text>DNA(n) + a 2'-deoxyribonucleoside 5'-triphosphate = DNA(n+1) + diphosphate</text>
        <dbReference type="Rhea" id="RHEA:22508"/>
        <dbReference type="Rhea" id="RHEA-COMP:17339"/>
        <dbReference type="Rhea" id="RHEA-COMP:17340"/>
        <dbReference type="ChEBI" id="CHEBI:33019"/>
        <dbReference type="ChEBI" id="CHEBI:61560"/>
        <dbReference type="ChEBI" id="CHEBI:173112"/>
        <dbReference type="EC" id="2.7.7.7"/>
    </reaction>
</comment>
<comment type="caution">
    <text evidence="6">The sequence shown here is derived from an EMBL/GenBank/DDBJ whole genome shotgun (WGS) entry which is preliminary data.</text>
</comment>
<dbReference type="SUPFAM" id="SSF56672">
    <property type="entry name" value="DNA/RNA polymerases"/>
    <property type="match status" value="1"/>
</dbReference>
<name>A0A6I3I677_9MICO</name>
<reference evidence="6 7" key="1">
    <citation type="submission" date="2019-11" db="EMBL/GenBank/DDBJ databases">
        <title>Whole genome sequencing identifies a novel species of the genus Arsenicicoccus isolated from human blood.</title>
        <authorList>
            <person name="Jeong J.H."/>
            <person name="Kweon O.J."/>
            <person name="Kim H.R."/>
            <person name="Kim T.-H."/>
            <person name="Ha S.-M."/>
            <person name="Lee M.-K."/>
        </authorList>
    </citation>
    <scope>NUCLEOTIDE SEQUENCE [LARGE SCALE GENOMIC DNA]</scope>
    <source>
        <strain evidence="6 7">MKL-02</strain>
    </source>
</reference>
<evidence type="ECO:0000256" key="3">
    <source>
        <dbReference type="ARBA" id="ARBA00049244"/>
    </source>
</evidence>
<feature type="compositionally biased region" description="Basic residues" evidence="4">
    <location>
        <begin position="40"/>
        <end position="56"/>
    </location>
</feature>
<feature type="region of interest" description="Disordered" evidence="4">
    <location>
        <begin position="40"/>
        <end position="175"/>
    </location>
</feature>
<dbReference type="SMART" id="SM00482">
    <property type="entry name" value="POLAc"/>
    <property type="match status" value="1"/>
</dbReference>
<gene>
    <name evidence="6" type="ORF">GGG17_06920</name>
</gene>